<dbReference type="GO" id="GO:0043709">
    <property type="term" value="P:cell adhesion involved in single-species biofilm formation"/>
    <property type="evidence" value="ECO:0007669"/>
    <property type="project" value="TreeGrafter"/>
</dbReference>
<dbReference type="InterPro" id="IPR008966">
    <property type="entry name" value="Adhesion_dom_sf"/>
</dbReference>
<accession>A0A0M2KDM6</accession>
<dbReference type="PATRIC" id="fig|65700.7.peg.1520"/>
<keyword evidence="4" id="KW-0281">Fimbrium</keyword>
<evidence type="ECO:0000256" key="2">
    <source>
        <dbReference type="ARBA" id="ARBA00006671"/>
    </source>
</evidence>
<protein>
    <submittedName>
        <fullName evidence="7 8">Fimbrial protein</fullName>
    </submittedName>
</protein>
<dbReference type="GO" id="GO:0009289">
    <property type="term" value="C:pilus"/>
    <property type="evidence" value="ECO:0007669"/>
    <property type="project" value="UniProtKB-SubCell"/>
</dbReference>
<organism evidence="8 9">
    <name type="scientific">Erwinia tracheiphila</name>
    <dbReference type="NCBI Taxonomy" id="65700"/>
    <lineage>
        <taxon>Bacteria</taxon>
        <taxon>Pseudomonadati</taxon>
        <taxon>Pseudomonadota</taxon>
        <taxon>Gammaproteobacteria</taxon>
        <taxon>Enterobacterales</taxon>
        <taxon>Erwiniaceae</taxon>
        <taxon>Erwinia</taxon>
    </lineage>
</organism>
<comment type="similarity">
    <text evidence="2">Belongs to the fimbrial protein family.</text>
</comment>
<comment type="subcellular location">
    <subcellularLocation>
        <location evidence="1">Fimbrium</location>
    </subcellularLocation>
</comment>
<evidence type="ECO:0000256" key="4">
    <source>
        <dbReference type="ARBA" id="ARBA00023263"/>
    </source>
</evidence>
<name>A0A0M2KDM6_9GAMM</name>
<feature type="signal peptide" evidence="5">
    <location>
        <begin position="1"/>
        <end position="24"/>
    </location>
</feature>
<dbReference type="AlphaFoldDB" id="A0A0M2KDM6"/>
<keyword evidence="9" id="KW-1185">Reference proteome</keyword>
<dbReference type="EMBL" id="CP013970">
    <property type="protein sequence ID" value="AXF76323.1"/>
    <property type="molecule type" value="Genomic_DNA"/>
</dbReference>
<reference evidence="7 10" key="2">
    <citation type="submission" date="2016-01" db="EMBL/GenBank/DDBJ databases">
        <authorList>
            <person name="Oliw E.H."/>
        </authorList>
    </citation>
    <scope>NUCLEOTIDE SEQUENCE [LARGE SCALE GENOMIC DNA]</scope>
    <source>
        <strain evidence="7 10">MDcuke</strain>
    </source>
</reference>
<dbReference type="RefSeq" id="WP_016189799.1">
    <property type="nucleotide sequence ID" value="NZ_CP013970.1"/>
</dbReference>
<dbReference type="InterPro" id="IPR000259">
    <property type="entry name" value="Adhesion_dom_fimbrial"/>
</dbReference>
<dbReference type="InterPro" id="IPR036937">
    <property type="entry name" value="Adhesion_dom_fimbrial_sf"/>
</dbReference>
<evidence type="ECO:0000313" key="10">
    <source>
        <dbReference type="Proteomes" id="UP000264980"/>
    </source>
</evidence>
<evidence type="ECO:0000313" key="8">
    <source>
        <dbReference type="EMBL" id="KKF35076.1"/>
    </source>
</evidence>
<dbReference type="SUPFAM" id="SSF49401">
    <property type="entry name" value="Bacterial adhesins"/>
    <property type="match status" value="1"/>
</dbReference>
<dbReference type="PANTHER" id="PTHR33420:SF3">
    <property type="entry name" value="FIMBRIAL SUBUNIT ELFA"/>
    <property type="match status" value="1"/>
</dbReference>
<reference evidence="8 9" key="1">
    <citation type="submission" date="2015-01" db="EMBL/GenBank/DDBJ databases">
        <title>Erwinia tracheiphila.</title>
        <authorList>
            <person name="Shapiro L.R."/>
        </authorList>
    </citation>
    <scope>NUCLEOTIDE SEQUENCE [LARGE SCALE GENOMIC DNA]</scope>
    <source>
        <strain evidence="8 9">BuffGH</strain>
    </source>
</reference>
<dbReference type="Proteomes" id="UP000033924">
    <property type="component" value="Unassembled WGS sequence"/>
</dbReference>
<evidence type="ECO:0000259" key="6">
    <source>
        <dbReference type="Pfam" id="PF00419"/>
    </source>
</evidence>
<evidence type="ECO:0000256" key="5">
    <source>
        <dbReference type="SAM" id="SignalP"/>
    </source>
</evidence>
<evidence type="ECO:0000313" key="9">
    <source>
        <dbReference type="Proteomes" id="UP000033924"/>
    </source>
</evidence>
<sequence length="199" mass="19953">MNKLQLVSIISLLTGAVFSGQAIAATSNAVAGGIITFSGAVSDATCDVTTNNGSDFTVVVSPVTRDALGTTTGVISSGSTPFTINVAGCTGFDNSSSAAQALNIIFTGSNVSDDMNYLKNESGSAQGVGIAITQDGTSIVKMNEAISTGLSTTKSSAVSAYDTGANGDISLYANYYNYGGSGVTTGSVVTTATYTFSYE</sequence>
<evidence type="ECO:0000256" key="1">
    <source>
        <dbReference type="ARBA" id="ARBA00004561"/>
    </source>
</evidence>
<evidence type="ECO:0000313" key="7">
    <source>
        <dbReference type="EMBL" id="AXF76323.1"/>
    </source>
</evidence>
<dbReference type="Proteomes" id="UP000264980">
    <property type="component" value="Chromosome"/>
</dbReference>
<gene>
    <name evidence="7" type="ORF">AV903_10145</name>
    <name evidence="8" type="ORF">SY86_06005</name>
</gene>
<feature type="chain" id="PRO_5033719635" evidence="5">
    <location>
        <begin position="25"/>
        <end position="199"/>
    </location>
</feature>
<dbReference type="Pfam" id="PF00419">
    <property type="entry name" value="Fimbrial"/>
    <property type="match status" value="1"/>
</dbReference>
<dbReference type="EMBL" id="JXNU01000003">
    <property type="protein sequence ID" value="KKF35076.1"/>
    <property type="molecule type" value="Genomic_DNA"/>
</dbReference>
<dbReference type="PANTHER" id="PTHR33420">
    <property type="entry name" value="FIMBRIAL SUBUNIT ELFA-RELATED"/>
    <property type="match status" value="1"/>
</dbReference>
<evidence type="ECO:0000256" key="3">
    <source>
        <dbReference type="ARBA" id="ARBA00022729"/>
    </source>
</evidence>
<dbReference type="STRING" id="65700.SY86_06005"/>
<feature type="domain" description="Fimbrial-type adhesion" evidence="6">
    <location>
        <begin position="35"/>
        <end position="198"/>
    </location>
</feature>
<dbReference type="Gene3D" id="2.60.40.1090">
    <property type="entry name" value="Fimbrial-type adhesion domain"/>
    <property type="match status" value="1"/>
</dbReference>
<dbReference type="InterPro" id="IPR050263">
    <property type="entry name" value="Bact_Fimbrial_Adh_Pro"/>
</dbReference>
<keyword evidence="3 5" id="KW-0732">Signal</keyword>
<proteinExistence type="inferred from homology"/>